<dbReference type="InterPro" id="IPR001128">
    <property type="entry name" value="Cyt_P450"/>
</dbReference>
<dbReference type="AlphaFoldDB" id="A0A9P8N0K8"/>
<dbReference type="GO" id="GO:0004497">
    <property type="term" value="F:monooxygenase activity"/>
    <property type="evidence" value="ECO:0007669"/>
    <property type="project" value="UniProtKB-KW"/>
</dbReference>
<dbReference type="GeneID" id="68354254"/>
<dbReference type="GO" id="GO:0016705">
    <property type="term" value="F:oxidoreductase activity, acting on paired donors, with incorporation or reduction of molecular oxygen"/>
    <property type="evidence" value="ECO:0007669"/>
    <property type="project" value="InterPro"/>
</dbReference>
<keyword evidence="8" id="KW-0472">Membrane</keyword>
<evidence type="ECO:0000256" key="4">
    <source>
        <dbReference type="ARBA" id="ARBA00022723"/>
    </source>
</evidence>
<reference evidence="9" key="1">
    <citation type="submission" date="2021-09" db="EMBL/GenBank/DDBJ databases">
        <title>A high-quality genome of the endoparasitic fungus Hirsutella rhossiliensis with a comparison of Hirsutella genomes reveals transposable elements contributing to genome size variation.</title>
        <authorList>
            <person name="Lin R."/>
            <person name="Jiao Y."/>
            <person name="Sun X."/>
            <person name="Ling J."/>
            <person name="Xie B."/>
            <person name="Cheng X."/>
        </authorList>
    </citation>
    <scope>NUCLEOTIDE SEQUENCE</scope>
    <source>
        <strain evidence="9">HR02</strain>
    </source>
</reference>
<dbReference type="OrthoDB" id="1055148at2759"/>
<keyword evidence="6" id="KW-0560">Oxidoreductase</keyword>
<dbReference type="Pfam" id="PF00067">
    <property type="entry name" value="p450"/>
    <property type="match status" value="1"/>
</dbReference>
<evidence type="ECO:0000256" key="5">
    <source>
        <dbReference type="ARBA" id="ARBA00023004"/>
    </source>
</evidence>
<dbReference type="Proteomes" id="UP000824596">
    <property type="component" value="Unassembled WGS sequence"/>
</dbReference>
<dbReference type="Gene3D" id="1.10.630.10">
    <property type="entry name" value="Cytochrome P450"/>
    <property type="match status" value="1"/>
</dbReference>
<dbReference type="GO" id="GO:0020037">
    <property type="term" value="F:heme binding"/>
    <property type="evidence" value="ECO:0007669"/>
    <property type="project" value="InterPro"/>
</dbReference>
<name>A0A9P8N0K8_9HYPO</name>
<protein>
    <submittedName>
        <fullName evidence="9">Cytochrome p450 domain-containing protein</fullName>
    </submittedName>
</protein>
<keyword evidence="8" id="KW-0812">Transmembrane</keyword>
<feature type="transmembrane region" description="Helical" evidence="8">
    <location>
        <begin position="12"/>
        <end position="35"/>
    </location>
</feature>
<evidence type="ECO:0000256" key="7">
    <source>
        <dbReference type="PIRSR" id="PIRSR602403-1"/>
    </source>
</evidence>
<dbReference type="InterPro" id="IPR002403">
    <property type="entry name" value="Cyt_P450_E_grp-IV"/>
</dbReference>
<comment type="caution">
    <text evidence="9">The sequence shown here is derived from an EMBL/GenBank/DDBJ whole genome shotgun (WGS) entry which is preliminary data.</text>
</comment>
<evidence type="ECO:0000256" key="6">
    <source>
        <dbReference type="ARBA" id="ARBA00023033"/>
    </source>
</evidence>
<evidence type="ECO:0000256" key="8">
    <source>
        <dbReference type="SAM" id="Phobius"/>
    </source>
</evidence>
<dbReference type="PRINTS" id="PR00465">
    <property type="entry name" value="EP450IV"/>
</dbReference>
<keyword evidence="6" id="KW-0503">Monooxygenase</keyword>
<dbReference type="GO" id="GO:0005506">
    <property type="term" value="F:iron ion binding"/>
    <property type="evidence" value="ECO:0007669"/>
    <property type="project" value="InterPro"/>
</dbReference>
<dbReference type="PANTHER" id="PTHR24304:SF2">
    <property type="entry name" value="24-HYDROXYCHOLESTEROL 7-ALPHA-HYDROXYLASE"/>
    <property type="match status" value="1"/>
</dbReference>
<evidence type="ECO:0000313" key="9">
    <source>
        <dbReference type="EMBL" id="KAH0964697.1"/>
    </source>
</evidence>
<dbReference type="PANTHER" id="PTHR24304">
    <property type="entry name" value="CYTOCHROME P450 FAMILY 7"/>
    <property type="match status" value="1"/>
</dbReference>
<dbReference type="RefSeq" id="XP_044722210.1">
    <property type="nucleotide sequence ID" value="XM_044863596.1"/>
</dbReference>
<sequence>MASILGLIPGPLSWPVSILVLLLTVAAAVLVQLVASRPAFPSGAPRLLKGWPVFGSIDFFRARAEFIDKNTKKVPSGQFSFYYGPHPIVAVSGPEARVSFFNTRGLDLNKGFAALFAAAPNIDHLYEGDMTSQFITIFKRLLQRDRLAGNLHHMTTDAHAAISKIDTSSAVDPFAVMLKLVYQLTHRTLGSNDVANDPKLLTDTLAVFGRLDDSSAMEIMFPKLPWPSKVRKMWAGARLHWAFSKIIHDRRKTGRTDTDAMQWLMDQGLSDIFISVFIMGSLFAGLINSTFSAAWILSHLTDKPDWYARIQAEVDAVLAKYRQSPDEPVAKVIARLPMEAWESEFPLIDMALRETIRLDNQGVSMRKNISGKDVQIGNTGQVIPNNTFAIYGMGDIHMNEQVYQDPSTWDPSRYLPGREEDKKQPHAYIGWGTGLHPCLGMKFAKLEIAVSTVTFFAHYDFKRCDKNGHEPKDELPTVDRSGIGEKRPVRNIFLKCTPRT</sequence>
<evidence type="ECO:0000256" key="1">
    <source>
        <dbReference type="ARBA" id="ARBA00001971"/>
    </source>
</evidence>
<accession>A0A9P8N0K8</accession>
<dbReference type="CDD" id="cd00302">
    <property type="entry name" value="cytochrome_P450"/>
    <property type="match status" value="1"/>
</dbReference>
<comment type="similarity">
    <text evidence="2">Belongs to the cytochrome P450 family.</text>
</comment>
<gene>
    <name evidence="9" type="ORF">HRG_05125</name>
</gene>
<proteinExistence type="inferred from homology"/>
<keyword evidence="4 7" id="KW-0479">Metal-binding</keyword>
<keyword evidence="10" id="KW-1185">Reference proteome</keyword>
<evidence type="ECO:0000256" key="2">
    <source>
        <dbReference type="ARBA" id="ARBA00010617"/>
    </source>
</evidence>
<keyword evidence="8" id="KW-1133">Transmembrane helix</keyword>
<keyword evidence="5 7" id="KW-0408">Iron</keyword>
<evidence type="ECO:0000256" key="3">
    <source>
        <dbReference type="ARBA" id="ARBA00022617"/>
    </source>
</evidence>
<dbReference type="InterPro" id="IPR050529">
    <property type="entry name" value="CYP450_sterol_14alpha_dmase"/>
</dbReference>
<feature type="binding site" description="axial binding residue" evidence="7">
    <location>
        <position position="438"/>
    </location>
    <ligand>
        <name>heme</name>
        <dbReference type="ChEBI" id="CHEBI:30413"/>
    </ligand>
    <ligandPart>
        <name>Fe</name>
        <dbReference type="ChEBI" id="CHEBI:18248"/>
    </ligandPart>
</feature>
<evidence type="ECO:0000313" key="10">
    <source>
        <dbReference type="Proteomes" id="UP000824596"/>
    </source>
</evidence>
<organism evidence="9 10">
    <name type="scientific">Hirsutella rhossiliensis</name>
    <dbReference type="NCBI Taxonomy" id="111463"/>
    <lineage>
        <taxon>Eukaryota</taxon>
        <taxon>Fungi</taxon>
        <taxon>Dikarya</taxon>
        <taxon>Ascomycota</taxon>
        <taxon>Pezizomycotina</taxon>
        <taxon>Sordariomycetes</taxon>
        <taxon>Hypocreomycetidae</taxon>
        <taxon>Hypocreales</taxon>
        <taxon>Ophiocordycipitaceae</taxon>
        <taxon>Hirsutella</taxon>
    </lineage>
</organism>
<dbReference type="InterPro" id="IPR036396">
    <property type="entry name" value="Cyt_P450_sf"/>
</dbReference>
<comment type="cofactor">
    <cofactor evidence="1 7">
        <name>heme</name>
        <dbReference type="ChEBI" id="CHEBI:30413"/>
    </cofactor>
</comment>
<keyword evidence="3 7" id="KW-0349">Heme</keyword>
<dbReference type="EMBL" id="JAIZPD010000004">
    <property type="protein sequence ID" value="KAH0964697.1"/>
    <property type="molecule type" value="Genomic_DNA"/>
</dbReference>
<dbReference type="SUPFAM" id="SSF48264">
    <property type="entry name" value="Cytochrome P450"/>
    <property type="match status" value="1"/>
</dbReference>